<dbReference type="InterPro" id="IPR007168">
    <property type="entry name" value="Phageshock_PspC_N"/>
</dbReference>
<feature type="transmembrane region" description="Helical" evidence="6">
    <location>
        <begin position="31"/>
        <end position="58"/>
    </location>
</feature>
<comment type="caution">
    <text evidence="8">The sequence shown here is derived from an EMBL/GenBank/DDBJ whole genome shotgun (WGS) entry which is preliminary data.</text>
</comment>
<organism evidence="8 9">
    <name type="scientific">Novosphingobium kalidii</name>
    <dbReference type="NCBI Taxonomy" id="3230299"/>
    <lineage>
        <taxon>Bacteria</taxon>
        <taxon>Pseudomonadati</taxon>
        <taxon>Pseudomonadota</taxon>
        <taxon>Alphaproteobacteria</taxon>
        <taxon>Sphingomonadales</taxon>
        <taxon>Sphingomonadaceae</taxon>
        <taxon>Novosphingobium</taxon>
    </lineage>
</organism>
<dbReference type="Proteomes" id="UP001548713">
    <property type="component" value="Unassembled WGS sequence"/>
</dbReference>
<feature type="domain" description="Phage shock protein PspC N-terminal" evidence="7">
    <location>
        <begin position="5"/>
        <end position="61"/>
    </location>
</feature>
<keyword evidence="2" id="KW-1003">Cell membrane</keyword>
<sequence>MARGQFYLDKSNAKLAGVCSGLADYTGVDPLWVRIATVLLTLFVSFITIPMYIVAALIADKKPFSHYSEVEEERQLRRIQRRRKKHHVHAELSDIDRRVAEMERHYSSSNPRLAAEIDSLR</sequence>
<evidence type="ECO:0000259" key="7">
    <source>
        <dbReference type="Pfam" id="PF04024"/>
    </source>
</evidence>
<dbReference type="PANTHER" id="PTHR33885">
    <property type="entry name" value="PHAGE SHOCK PROTEIN C"/>
    <property type="match status" value="1"/>
</dbReference>
<reference evidence="8 9" key="1">
    <citation type="submission" date="2024-07" db="EMBL/GenBank/DDBJ databases">
        <title>Novosphingobium kalidii RD2P27.</title>
        <authorList>
            <person name="Sun J.-Q."/>
        </authorList>
    </citation>
    <scope>NUCLEOTIDE SEQUENCE [LARGE SCALE GENOMIC DNA]</scope>
    <source>
        <strain evidence="8 9">RD2P27</strain>
    </source>
</reference>
<evidence type="ECO:0000256" key="1">
    <source>
        <dbReference type="ARBA" id="ARBA00004162"/>
    </source>
</evidence>
<dbReference type="Pfam" id="PF04024">
    <property type="entry name" value="PspC"/>
    <property type="match status" value="1"/>
</dbReference>
<evidence type="ECO:0000313" key="9">
    <source>
        <dbReference type="Proteomes" id="UP001548713"/>
    </source>
</evidence>
<evidence type="ECO:0000256" key="2">
    <source>
        <dbReference type="ARBA" id="ARBA00022475"/>
    </source>
</evidence>
<evidence type="ECO:0000256" key="4">
    <source>
        <dbReference type="ARBA" id="ARBA00022989"/>
    </source>
</evidence>
<evidence type="ECO:0000256" key="6">
    <source>
        <dbReference type="SAM" id="Phobius"/>
    </source>
</evidence>
<comment type="subcellular location">
    <subcellularLocation>
        <location evidence="1">Cell membrane</location>
        <topology evidence="1">Single-pass membrane protein</topology>
    </subcellularLocation>
</comment>
<gene>
    <name evidence="8" type="ORF">ABVV53_14385</name>
</gene>
<evidence type="ECO:0000313" key="8">
    <source>
        <dbReference type="EMBL" id="MET1756628.1"/>
    </source>
</evidence>
<keyword evidence="3 6" id="KW-0812">Transmembrane</keyword>
<dbReference type="EMBL" id="JBEWLY010000023">
    <property type="protein sequence ID" value="MET1756628.1"/>
    <property type="molecule type" value="Genomic_DNA"/>
</dbReference>
<proteinExistence type="predicted"/>
<protein>
    <submittedName>
        <fullName evidence="8">PspC domain-containing protein</fullName>
    </submittedName>
</protein>
<evidence type="ECO:0000256" key="3">
    <source>
        <dbReference type="ARBA" id="ARBA00022692"/>
    </source>
</evidence>
<dbReference type="RefSeq" id="WP_353985113.1">
    <property type="nucleotide sequence ID" value="NZ_JBEWLY010000023.1"/>
</dbReference>
<name>A0ABV2D496_9SPHN</name>
<evidence type="ECO:0000256" key="5">
    <source>
        <dbReference type="ARBA" id="ARBA00023136"/>
    </source>
</evidence>
<keyword evidence="4 6" id="KW-1133">Transmembrane helix</keyword>
<keyword evidence="9" id="KW-1185">Reference proteome</keyword>
<accession>A0ABV2D496</accession>
<dbReference type="PANTHER" id="PTHR33885:SF3">
    <property type="entry name" value="PHAGE SHOCK PROTEIN C"/>
    <property type="match status" value="1"/>
</dbReference>
<keyword evidence="5 6" id="KW-0472">Membrane</keyword>
<dbReference type="InterPro" id="IPR052027">
    <property type="entry name" value="PspC"/>
</dbReference>